<organism evidence="2 3">
    <name type="scientific">Pelomonas baiyunensis</name>
    <dbReference type="NCBI Taxonomy" id="3299026"/>
    <lineage>
        <taxon>Bacteria</taxon>
        <taxon>Pseudomonadati</taxon>
        <taxon>Pseudomonadota</taxon>
        <taxon>Betaproteobacteria</taxon>
        <taxon>Burkholderiales</taxon>
        <taxon>Sphaerotilaceae</taxon>
        <taxon>Roseateles</taxon>
    </lineage>
</organism>
<dbReference type="EMBL" id="JBIGIB010000004">
    <property type="protein sequence ID" value="MFG6468158.1"/>
    <property type="molecule type" value="Genomic_DNA"/>
</dbReference>
<comment type="caution">
    <text evidence="2">The sequence shown here is derived from an EMBL/GenBank/DDBJ whole genome shotgun (WGS) entry which is preliminary data.</text>
</comment>
<evidence type="ECO:0000313" key="3">
    <source>
        <dbReference type="Proteomes" id="UP001606303"/>
    </source>
</evidence>
<proteinExistence type="predicted"/>
<feature type="compositionally biased region" description="Polar residues" evidence="1">
    <location>
        <begin position="60"/>
        <end position="72"/>
    </location>
</feature>
<keyword evidence="3" id="KW-1185">Reference proteome</keyword>
<feature type="region of interest" description="Disordered" evidence="1">
    <location>
        <begin position="60"/>
        <end position="81"/>
    </location>
</feature>
<evidence type="ECO:0000313" key="2">
    <source>
        <dbReference type="EMBL" id="MFG6468158.1"/>
    </source>
</evidence>
<gene>
    <name evidence="2" type="ORF">ACG01O_16140</name>
</gene>
<protein>
    <submittedName>
        <fullName evidence="2">Uncharacterized protein</fullName>
    </submittedName>
</protein>
<reference evidence="2 3" key="1">
    <citation type="submission" date="2024-08" db="EMBL/GenBank/DDBJ databases">
        <authorList>
            <person name="Lu H."/>
        </authorList>
    </citation>
    <scope>NUCLEOTIDE SEQUENCE [LARGE SCALE GENOMIC DNA]</scope>
    <source>
        <strain evidence="2 3">BYS87W</strain>
    </source>
</reference>
<name>A0ABW7H1T6_9BURK</name>
<dbReference type="Proteomes" id="UP001606303">
    <property type="component" value="Unassembled WGS sequence"/>
</dbReference>
<accession>A0ABW7H1T6</accession>
<sequence>MAFLRPPCLLVTGTEQAAQSKVGAVAHFGVVGNSHALLTLDLNGQLGRLRKVQNSMNANLKSSELSEQAVQNRRSRDAATH</sequence>
<evidence type="ECO:0000256" key="1">
    <source>
        <dbReference type="SAM" id="MobiDB-lite"/>
    </source>
</evidence>
<dbReference type="RefSeq" id="WP_394386123.1">
    <property type="nucleotide sequence ID" value="NZ_JBIGIB010000004.1"/>
</dbReference>